<dbReference type="KEGG" id="kng:KNAG_0F00180"/>
<dbReference type="PANTHER" id="PTHR31018:SF12">
    <property type="entry name" value="SPORULATION-SPECIFIC PROTEIN 2-RELATED"/>
    <property type="match status" value="1"/>
</dbReference>
<evidence type="ECO:0000256" key="7">
    <source>
        <dbReference type="ARBA" id="ARBA00023288"/>
    </source>
</evidence>
<dbReference type="EMBL" id="HE978319">
    <property type="protein sequence ID" value="CCK70690.1"/>
    <property type="molecule type" value="Genomic_DNA"/>
</dbReference>
<dbReference type="GO" id="GO:0098552">
    <property type="term" value="C:side of membrane"/>
    <property type="evidence" value="ECO:0007669"/>
    <property type="project" value="UniProtKB-KW"/>
</dbReference>
<dbReference type="eggNOG" id="ENOG502QT4Q">
    <property type="taxonomic scope" value="Eukaryota"/>
</dbReference>
<dbReference type="Gene3D" id="3.80.20.20">
    <property type="entry name" value="Receptor L-domain"/>
    <property type="match status" value="2"/>
</dbReference>
<sequence>MRVTLLSLMPLFTAASIISKNDRVDSRYIVVKDDTTLEKQNEEPDICNKDKIIINSLSDWEKIQTSCKIVKGALEFGERYDETELDLAPIQKVEEDLTIMNCKKLRVLKSSTLEEIGGKLSIVNITSLASVEFPSLNSIDKVEIKVLPVLSKMELGSNLAGISQYTVSDTAISNMDQLRNLKDIEFIDINNNRFLDQVNFDKIRKISHNCRLHGNAKSMELSFPELEKVGNMSVRGVSTVNLPKLKAVDSSLEFHENTFKTLEVLKLQSIEGSLGIVDNSNLRKLNFSQVANINGGLIISNNTELTKLQDFPNLKSVGGGLRFEGCFNDTYFPSLKVVRGSALINSTSEDFDCEKWISGKTNKKSIIRGGSVVCKSNKGQKTAKVDNDGKMTEKKEISTNKTDDIDRTRKWEESTKETNNSQISGAHSRTFAIGTVVALFGLSLFMSL</sequence>
<dbReference type="OrthoDB" id="536881at2759"/>
<evidence type="ECO:0000256" key="2">
    <source>
        <dbReference type="ARBA" id="ARBA00005798"/>
    </source>
</evidence>
<keyword evidence="3" id="KW-1003">Cell membrane</keyword>
<evidence type="ECO:0000256" key="8">
    <source>
        <dbReference type="SAM" id="MobiDB-lite"/>
    </source>
</evidence>
<dbReference type="GO" id="GO:0005886">
    <property type="term" value="C:plasma membrane"/>
    <property type="evidence" value="ECO:0007669"/>
    <property type="project" value="UniProtKB-SubCell"/>
</dbReference>
<dbReference type="Proteomes" id="UP000006310">
    <property type="component" value="Chromosome 6"/>
</dbReference>
<reference evidence="10 11" key="1">
    <citation type="journal article" date="2011" name="Proc. Natl. Acad. Sci. U.S.A.">
        <title>Evolutionary erosion of yeast sex chromosomes by mating-type switching accidents.</title>
        <authorList>
            <person name="Gordon J.L."/>
            <person name="Armisen D."/>
            <person name="Proux-Wera E."/>
            <person name="Oheigeartaigh S.S."/>
            <person name="Byrne K.P."/>
            <person name="Wolfe K.H."/>
        </authorList>
    </citation>
    <scope>NUCLEOTIDE SEQUENCE [LARGE SCALE GENOMIC DNA]</scope>
    <source>
        <strain evidence="11">ATCC MYA-139 / BCRC 22969 / CBS 8797 / CCRC 22969 / KCTC 17520 / NBRC 10181 / NCYC 3082</strain>
    </source>
</reference>
<evidence type="ECO:0000256" key="9">
    <source>
        <dbReference type="SAM" id="SignalP"/>
    </source>
</evidence>
<dbReference type="GeneID" id="34526405"/>
<evidence type="ECO:0000313" key="11">
    <source>
        <dbReference type="Proteomes" id="UP000006310"/>
    </source>
</evidence>
<keyword evidence="11" id="KW-1185">Reference proteome</keyword>
<keyword evidence="4" id="KW-0472">Membrane</keyword>
<keyword evidence="6" id="KW-0325">Glycoprotein</keyword>
<organism evidence="10 11">
    <name type="scientific">Huiozyma naganishii (strain ATCC MYA-139 / BCRC 22969 / CBS 8797 / KCTC 17520 / NBRC 10181 / NCYC 3082 / Yp74L-3)</name>
    <name type="common">Yeast</name>
    <name type="synonym">Kazachstania naganishii</name>
    <dbReference type="NCBI Taxonomy" id="1071383"/>
    <lineage>
        <taxon>Eukaryota</taxon>
        <taxon>Fungi</taxon>
        <taxon>Dikarya</taxon>
        <taxon>Ascomycota</taxon>
        <taxon>Saccharomycotina</taxon>
        <taxon>Saccharomycetes</taxon>
        <taxon>Saccharomycetales</taxon>
        <taxon>Saccharomycetaceae</taxon>
        <taxon>Huiozyma</taxon>
    </lineage>
</organism>
<comment type="subcellular location">
    <subcellularLocation>
        <location evidence="1">Cell membrane</location>
        <topology evidence="1">Lipid-anchor</topology>
        <topology evidence="1">GPI-anchor</topology>
    </subcellularLocation>
</comment>
<keyword evidence="5 9" id="KW-0732">Signal</keyword>
<evidence type="ECO:0000256" key="5">
    <source>
        <dbReference type="ARBA" id="ARBA00022729"/>
    </source>
</evidence>
<accession>J7R750</accession>
<feature type="region of interest" description="Disordered" evidence="8">
    <location>
        <begin position="387"/>
        <end position="423"/>
    </location>
</feature>
<evidence type="ECO:0000256" key="1">
    <source>
        <dbReference type="ARBA" id="ARBA00004609"/>
    </source>
</evidence>
<dbReference type="InterPro" id="IPR036941">
    <property type="entry name" value="Rcpt_L-dom_sf"/>
</dbReference>
<feature type="signal peptide" evidence="9">
    <location>
        <begin position="1"/>
        <end position="15"/>
    </location>
</feature>
<evidence type="ECO:0008006" key="12">
    <source>
        <dbReference type="Google" id="ProtNLM"/>
    </source>
</evidence>
<feature type="chain" id="PRO_5012926456" description="Receptor L-domain domain-containing protein" evidence="9">
    <location>
        <begin position="16"/>
        <end position="448"/>
    </location>
</feature>
<keyword evidence="4" id="KW-0336">GPI-anchor</keyword>
<dbReference type="RefSeq" id="XP_022464936.1">
    <property type="nucleotide sequence ID" value="XM_022608439.1"/>
</dbReference>
<dbReference type="InterPro" id="IPR051648">
    <property type="entry name" value="CWI-Assembly_Regulator"/>
</dbReference>
<evidence type="ECO:0000256" key="6">
    <source>
        <dbReference type="ARBA" id="ARBA00023180"/>
    </source>
</evidence>
<dbReference type="HOGENOM" id="CLU_035846_2_1_1"/>
<dbReference type="GO" id="GO:0009986">
    <property type="term" value="C:cell surface"/>
    <property type="evidence" value="ECO:0007669"/>
    <property type="project" value="TreeGrafter"/>
</dbReference>
<reference evidence="11" key="2">
    <citation type="submission" date="2012-08" db="EMBL/GenBank/DDBJ databases">
        <title>Genome sequence of Kazachstania naganishii.</title>
        <authorList>
            <person name="Gordon J.L."/>
            <person name="Armisen D."/>
            <person name="Proux-Wera E."/>
            <person name="OhEigeartaigh S.S."/>
            <person name="Byrne K.P."/>
            <person name="Wolfe K.H."/>
        </authorList>
    </citation>
    <scope>NUCLEOTIDE SEQUENCE [LARGE SCALE GENOMIC DNA]</scope>
    <source>
        <strain evidence="11">ATCC MYA-139 / BCRC 22969 / CBS 8797 / CCRC 22969 / KCTC 17520 / NBRC 10181 / NCYC 3082</strain>
    </source>
</reference>
<gene>
    <name evidence="10" type="primary">KNAG0F00180</name>
    <name evidence="10" type="ordered locus">KNAG_0F00180</name>
</gene>
<evidence type="ECO:0000256" key="3">
    <source>
        <dbReference type="ARBA" id="ARBA00022475"/>
    </source>
</evidence>
<proteinExistence type="inferred from homology"/>
<dbReference type="AlphaFoldDB" id="J7R750"/>
<comment type="similarity">
    <text evidence="2">Belongs to the SPS2 family.</text>
</comment>
<dbReference type="GO" id="GO:0030476">
    <property type="term" value="P:ascospore wall assembly"/>
    <property type="evidence" value="ECO:0007669"/>
    <property type="project" value="EnsemblFungi"/>
</dbReference>
<evidence type="ECO:0000313" key="10">
    <source>
        <dbReference type="EMBL" id="CCK70690.1"/>
    </source>
</evidence>
<dbReference type="GO" id="GO:0009277">
    <property type="term" value="C:fungal-type cell wall"/>
    <property type="evidence" value="ECO:0007669"/>
    <property type="project" value="EnsemblFungi"/>
</dbReference>
<feature type="compositionally biased region" description="Basic and acidic residues" evidence="8">
    <location>
        <begin position="387"/>
        <end position="416"/>
    </location>
</feature>
<dbReference type="OMA" id="ELNCEEF"/>
<dbReference type="SUPFAM" id="SSF52058">
    <property type="entry name" value="L domain-like"/>
    <property type="match status" value="2"/>
</dbReference>
<dbReference type="PANTHER" id="PTHR31018">
    <property type="entry name" value="SPORULATION-SPECIFIC PROTEIN-RELATED"/>
    <property type="match status" value="1"/>
</dbReference>
<name>J7R750_HUIN7</name>
<protein>
    <recommendedName>
        <fullName evidence="12">Receptor L-domain domain-containing protein</fullName>
    </recommendedName>
</protein>
<dbReference type="STRING" id="1071383.J7R750"/>
<keyword evidence="7" id="KW-0449">Lipoprotein</keyword>
<evidence type="ECO:0000256" key="4">
    <source>
        <dbReference type="ARBA" id="ARBA00022622"/>
    </source>
</evidence>